<evidence type="ECO:0000313" key="2">
    <source>
        <dbReference type="EMBL" id="TKR81976.1"/>
    </source>
</evidence>
<reference evidence="1 3" key="2">
    <citation type="journal article" date="2015" name="Genome Biol.">
        <title>Comparative genomics of Steinernema reveals deeply conserved gene regulatory networks.</title>
        <authorList>
            <person name="Dillman A.R."/>
            <person name="Macchietto M."/>
            <person name="Porter C.F."/>
            <person name="Rogers A."/>
            <person name="Williams B."/>
            <person name="Antoshechkin I."/>
            <person name="Lee M.M."/>
            <person name="Goodwin Z."/>
            <person name="Lu X."/>
            <person name="Lewis E.E."/>
            <person name="Goodrich-Blair H."/>
            <person name="Stock S.P."/>
            <person name="Adams B.J."/>
            <person name="Sternberg P.W."/>
            <person name="Mortazavi A."/>
        </authorList>
    </citation>
    <scope>NUCLEOTIDE SEQUENCE [LARGE SCALE GENOMIC DNA]</scope>
    <source>
        <strain evidence="1 3">ALL</strain>
    </source>
</reference>
<sequence length="74" mass="8581">MKRVVHIAFETKKLFFLSLKFVSPHLILTKQLLPLLIICSPKEAILYLSNFEDAMWKTLLTAVKHVNETKIKAK</sequence>
<dbReference type="Proteomes" id="UP000298663">
    <property type="component" value="Unassembled WGS sequence"/>
</dbReference>
<organism evidence="1 3">
    <name type="scientific">Steinernema carpocapsae</name>
    <name type="common">Entomopathogenic nematode</name>
    <dbReference type="NCBI Taxonomy" id="34508"/>
    <lineage>
        <taxon>Eukaryota</taxon>
        <taxon>Metazoa</taxon>
        <taxon>Ecdysozoa</taxon>
        <taxon>Nematoda</taxon>
        <taxon>Chromadorea</taxon>
        <taxon>Rhabditida</taxon>
        <taxon>Tylenchina</taxon>
        <taxon>Panagrolaimomorpha</taxon>
        <taxon>Strongyloidoidea</taxon>
        <taxon>Steinernematidae</taxon>
        <taxon>Steinernema</taxon>
    </lineage>
</organism>
<evidence type="ECO:0000313" key="1">
    <source>
        <dbReference type="EMBL" id="TKR81967.1"/>
    </source>
</evidence>
<dbReference type="AlphaFoldDB" id="A0A4U5NFZ9"/>
<reference evidence="1" key="1">
    <citation type="submission" date="2013-11" db="EMBL/GenBank/DDBJ databases">
        <authorList>
            <person name="Sternberg P."/>
            <person name="Dillman A."/>
            <person name="Macchietto M."/>
        </authorList>
    </citation>
    <scope>NUCLEOTIDE SEQUENCE</scope>
    <source>
        <strain evidence="1">ALL</strain>
    </source>
</reference>
<dbReference type="EMBL" id="AZBU02000004">
    <property type="protein sequence ID" value="TKR81976.1"/>
    <property type="molecule type" value="Genomic_DNA"/>
</dbReference>
<proteinExistence type="predicted"/>
<keyword evidence="3" id="KW-1185">Reference proteome</keyword>
<dbReference type="EMBL" id="AZBU02000004">
    <property type="protein sequence ID" value="TKR81967.1"/>
    <property type="molecule type" value="Genomic_DNA"/>
</dbReference>
<name>A0A4U5NFZ9_STECR</name>
<protein>
    <submittedName>
        <fullName evidence="1">Uncharacterized protein</fullName>
    </submittedName>
</protein>
<accession>A0A4U5NFZ9</accession>
<reference evidence="1" key="3">
    <citation type="journal article" date="2019" name="G3 (Bethesda)">
        <title>Hybrid Assembly of the Genome of the Entomopathogenic Nematode Steinernema carpocapsae Identifies the X-Chromosome.</title>
        <authorList>
            <person name="Serra L."/>
            <person name="Macchietto M."/>
            <person name="Macias-Munoz A."/>
            <person name="McGill C.J."/>
            <person name="Rodriguez I.M."/>
            <person name="Rodriguez B."/>
            <person name="Murad R."/>
            <person name="Mortazavi A."/>
        </authorList>
    </citation>
    <scope>NUCLEOTIDE SEQUENCE</scope>
    <source>
        <strain evidence="1">ALL</strain>
    </source>
</reference>
<evidence type="ECO:0000313" key="3">
    <source>
        <dbReference type="Proteomes" id="UP000298663"/>
    </source>
</evidence>
<comment type="caution">
    <text evidence="1">The sequence shown here is derived from an EMBL/GenBank/DDBJ whole genome shotgun (WGS) entry which is preliminary data.</text>
</comment>
<gene>
    <name evidence="1" type="ORF">L596_015756</name>
    <name evidence="2" type="ORF">L596_015765</name>
</gene>